<dbReference type="EMBL" id="ADLN01000011">
    <property type="protein sequence ID" value="EHI60809.1"/>
    <property type="molecule type" value="Genomic_DNA"/>
</dbReference>
<dbReference type="Proteomes" id="UP000005384">
    <property type="component" value="Unassembled WGS sequence"/>
</dbReference>
<keyword evidence="3" id="KW-0963">Cytoplasm</keyword>
<keyword evidence="14" id="KW-1185">Reference proteome</keyword>
<comment type="caution">
    <text evidence="13">The sequence shown here is derived from an EMBL/GenBank/DDBJ whole genome shotgun (WGS) entry which is preliminary data.</text>
</comment>
<dbReference type="SMART" id="SM00448">
    <property type="entry name" value="REC"/>
    <property type="match status" value="1"/>
</dbReference>
<dbReference type="Gene3D" id="3.40.50.2300">
    <property type="match status" value="1"/>
</dbReference>
<keyword evidence="5" id="KW-0902">Two-component regulatory system</keyword>
<dbReference type="PANTHER" id="PTHR42713:SF3">
    <property type="entry name" value="TRANSCRIPTIONAL REGULATORY PROTEIN HPTR"/>
    <property type="match status" value="1"/>
</dbReference>
<comment type="function">
    <text evidence="9">May play the central regulatory role in sporulation. It may be an element of the effector pathway responsible for the activation of sporulation genes in response to nutritional stress. Spo0A may act in concert with spo0H (a sigma factor) to control the expression of some genes that are critical to the sporulation process.</text>
</comment>
<feature type="domain" description="HTH araC/xylS-type" evidence="11">
    <location>
        <begin position="432"/>
        <end position="530"/>
    </location>
</feature>
<dbReference type="Pfam" id="PF17853">
    <property type="entry name" value="GGDEF_2"/>
    <property type="match status" value="1"/>
</dbReference>
<dbReference type="PROSITE" id="PS00041">
    <property type="entry name" value="HTH_ARAC_FAMILY_1"/>
    <property type="match status" value="1"/>
</dbReference>
<organism evidence="13 14">
    <name type="scientific">Hungatella hathewayi WAL-18680</name>
    <dbReference type="NCBI Taxonomy" id="742737"/>
    <lineage>
        <taxon>Bacteria</taxon>
        <taxon>Bacillati</taxon>
        <taxon>Bacillota</taxon>
        <taxon>Clostridia</taxon>
        <taxon>Lachnospirales</taxon>
        <taxon>Lachnospiraceae</taxon>
        <taxon>Hungatella</taxon>
    </lineage>
</organism>
<dbReference type="OrthoDB" id="9794370at2"/>
<dbReference type="InterPro" id="IPR020449">
    <property type="entry name" value="Tscrpt_reg_AraC-type_HTH"/>
</dbReference>
<evidence type="ECO:0000256" key="6">
    <source>
        <dbReference type="ARBA" id="ARBA00023015"/>
    </source>
</evidence>
<gene>
    <name evidence="13" type="ORF">HMPREF9473_01186</name>
</gene>
<evidence type="ECO:0000256" key="5">
    <source>
        <dbReference type="ARBA" id="ARBA00023012"/>
    </source>
</evidence>
<dbReference type="PRINTS" id="PR00032">
    <property type="entry name" value="HTHARAC"/>
</dbReference>
<dbReference type="InterPro" id="IPR041522">
    <property type="entry name" value="CdaR_GGDEF"/>
</dbReference>
<evidence type="ECO:0000256" key="1">
    <source>
        <dbReference type="ARBA" id="ARBA00004496"/>
    </source>
</evidence>
<dbReference type="InterPro" id="IPR018062">
    <property type="entry name" value="HTH_AraC-typ_CS"/>
</dbReference>
<evidence type="ECO:0000259" key="12">
    <source>
        <dbReference type="PROSITE" id="PS50110"/>
    </source>
</evidence>
<dbReference type="InterPro" id="IPR009057">
    <property type="entry name" value="Homeodomain-like_sf"/>
</dbReference>
<dbReference type="GO" id="GO:0043565">
    <property type="term" value="F:sequence-specific DNA binding"/>
    <property type="evidence" value="ECO:0007669"/>
    <property type="project" value="InterPro"/>
</dbReference>
<dbReference type="RefSeq" id="WP_006779171.1">
    <property type="nucleotide sequence ID" value="NZ_CP040506.1"/>
</dbReference>
<evidence type="ECO:0000256" key="9">
    <source>
        <dbReference type="ARBA" id="ARBA00024867"/>
    </source>
</evidence>
<dbReference type="PROSITE" id="PS50110">
    <property type="entry name" value="RESPONSE_REGULATORY"/>
    <property type="match status" value="1"/>
</dbReference>
<dbReference type="GO" id="GO:0000160">
    <property type="term" value="P:phosphorelay signal transduction system"/>
    <property type="evidence" value="ECO:0007669"/>
    <property type="project" value="UniProtKB-KW"/>
</dbReference>
<evidence type="ECO:0000256" key="10">
    <source>
        <dbReference type="PROSITE-ProRule" id="PRU00169"/>
    </source>
</evidence>
<dbReference type="SUPFAM" id="SSF46689">
    <property type="entry name" value="Homeodomain-like"/>
    <property type="match status" value="2"/>
</dbReference>
<evidence type="ECO:0000259" key="11">
    <source>
        <dbReference type="PROSITE" id="PS01124"/>
    </source>
</evidence>
<dbReference type="GO" id="GO:0003700">
    <property type="term" value="F:DNA-binding transcription factor activity"/>
    <property type="evidence" value="ECO:0007669"/>
    <property type="project" value="InterPro"/>
</dbReference>
<keyword evidence="6" id="KW-0805">Transcription regulation</keyword>
<dbReference type="SMART" id="SM00342">
    <property type="entry name" value="HTH_ARAC"/>
    <property type="match status" value="1"/>
</dbReference>
<keyword evidence="8" id="KW-0804">Transcription</keyword>
<dbReference type="SUPFAM" id="SSF52172">
    <property type="entry name" value="CheY-like"/>
    <property type="match status" value="1"/>
</dbReference>
<name>G5ICF9_9FIRM</name>
<dbReference type="AlphaFoldDB" id="G5ICF9"/>
<dbReference type="GO" id="GO:0005737">
    <property type="term" value="C:cytoplasm"/>
    <property type="evidence" value="ECO:0007669"/>
    <property type="project" value="UniProtKB-SubCell"/>
</dbReference>
<evidence type="ECO:0000313" key="13">
    <source>
        <dbReference type="EMBL" id="EHI60809.1"/>
    </source>
</evidence>
<proteinExistence type="predicted"/>
<dbReference type="InterPro" id="IPR018060">
    <property type="entry name" value="HTH_AraC"/>
</dbReference>
<dbReference type="PROSITE" id="PS01124">
    <property type="entry name" value="HTH_ARAC_FAMILY_2"/>
    <property type="match status" value="1"/>
</dbReference>
<reference evidence="13 14" key="1">
    <citation type="submission" date="2011-08" db="EMBL/GenBank/DDBJ databases">
        <title>The Genome Sequence of Clostridium hathewayi WAL-18680.</title>
        <authorList>
            <consortium name="The Broad Institute Genome Sequencing Platform"/>
            <person name="Earl A."/>
            <person name="Ward D."/>
            <person name="Feldgarden M."/>
            <person name="Gevers D."/>
            <person name="Finegold S.M."/>
            <person name="Summanen P.H."/>
            <person name="Molitoris D.R."/>
            <person name="Song M."/>
            <person name="Daigneault M."/>
            <person name="Allen-Vercoe E."/>
            <person name="Young S.K."/>
            <person name="Zeng Q."/>
            <person name="Gargeya S."/>
            <person name="Fitzgerald M."/>
            <person name="Haas B."/>
            <person name="Abouelleil A."/>
            <person name="Alvarado L."/>
            <person name="Arachchi H.M."/>
            <person name="Berlin A."/>
            <person name="Brown A."/>
            <person name="Chapman S.B."/>
            <person name="Chen Z."/>
            <person name="Dunbar C."/>
            <person name="Freedman E."/>
            <person name="Gearin G."/>
            <person name="Gellesch M."/>
            <person name="Goldberg J."/>
            <person name="Griggs A."/>
            <person name="Gujja S."/>
            <person name="Heiman D."/>
            <person name="Howarth C."/>
            <person name="Larson L."/>
            <person name="Lui A."/>
            <person name="MacDonald P.J.P."/>
            <person name="Montmayeur A."/>
            <person name="Murphy C."/>
            <person name="Neiman D."/>
            <person name="Pearson M."/>
            <person name="Priest M."/>
            <person name="Roberts A."/>
            <person name="Saif S."/>
            <person name="Shea T."/>
            <person name="Shenoy N."/>
            <person name="Sisk P."/>
            <person name="Stolte C."/>
            <person name="Sykes S."/>
            <person name="Wortman J."/>
            <person name="Nusbaum C."/>
            <person name="Birren B."/>
        </authorList>
    </citation>
    <scope>NUCLEOTIDE SEQUENCE [LARGE SCALE GENOMIC DNA]</scope>
    <source>
        <strain evidence="13 14">WAL-18680</strain>
    </source>
</reference>
<evidence type="ECO:0000256" key="4">
    <source>
        <dbReference type="ARBA" id="ARBA00022553"/>
    </source>
</evidence>
<dbReference type="PANTHER" id="PTHR42713">
    <property type="entry name" value="HISTIDINE KINASE-RELATED"/>
    <property type="match status" value="1"/>
</dbReference>
<dbReference type="InterPro" id="IPR051552">
    <property type="entry name" value="HptR"/>
</dbReference>
<feature type="domain" description="Response regulatory" evidence="12">
    <location>
        <begin position="3"/>
        <end position="121"/>
    </location>
</feature>
<evidence type="ECO:0000256" key="3">
    <source>
        <dbReference type="ARBA" id="ARBA00022490"/>
    </source>
</evidence>
<keyword evidence="4 10" id="KW-0597">Phosphoprotein</keyword>
<evidence type="ECO:0000313" key="14">
    <source>
        <dbReference type="Proteomes" id="UP000005384"/>
    </source>
</evidence>
<dbReference type="Pfam" id="PF00072">
    <property type="entry name" value="Response_reg"/>
    <property type="match status" value="1"/>
</dbReference>
<keyword evidence="7" id="KW-0238">DNA-binding</keyword>
<protein>
    <recommendedName>
        <fullName evidence="2">Stage 0 sporulation protein A homolog</fullName>
    </recommendedName>
</protein>
<comment type="subcellular location">
    <subcellularLocation>
        <location evidence="1">Cytoplasm</location>
    </subcellularLocation>
</comment>
<feature type="modified residue" description="4-aspartylphosphate" evidence="10">
    <location>
        <position position="55"/>
    </location>
</feature>
<evidence type="ECO:0000256" key="8">
    <source>
        <dbReference type="ARBA" id="ARBA00023163"/>
    </source>
</evidence>
<evidence type="ECO:0000256" key="2">
    <source>
        <dbReference type="ARBA" id="ARBA00018672"/>
    </source>
</evidence>
<dbReference type="CDD" id="cd17536">
    <property type="entry name" value="REC_YesN-like"/>
    <property type="match status" value="1"/>
</dbReference>
<accession>G5ICF9</accession>
<dbReference type="Gene3D" id="1.10.10.60">
    <property type="entry name" value="Homeodomain-like"/>
    <property type="match status" value="2"/>
</dbReference>
<dbReference type="InterPro" id="IPR001789">
    <property type="entry name" value="Sig_transdc_resp-reg_receiver"/>
</dbReference>
<evidence type="ECO:0000256" key="7">
    <source>
        <dbReference type="ARBA" id="ARBA00023125"/>
    </source>
</evidence>
<dbReference type="HOGENOM" id="CLU_000445_5_0_9"/>
<dbReference type="PATRIC" id="fig|742737.3.peg.1191"/>
<dbReference type="InterPro" id="IPR011006">
    <property type="entry name" value="CheY-like_superfamily"/>
</dbReference>
<dbReference type="Pfam" id="PF12833">
    <property type="entry name" value="HTH_18"/>
    <property type="match status" value="1"/>
</dbReference>
<sequence length="534" mass="60896">MIKLLIVDDEPLVQIGIKSMLNWADYGIEVCGTAVNGANALELIEEYSPELVITDIRMPIMNGLELAKTCQETYGKIPLFIILTSYEEFQLVKEALSYQVVDYLVKLELDANTLGESVGRALERLKELKATEEIRSTGKPLLQIYHDKFFLRLLHNLFDSEEQFELQVRDLSLDFSDRCYVVVQCEIHEESQAAGMEHEKLLNLYNSTIQMAGDILNKHLPCHVISLDMKHFVVLFHFPTTEDMDLGKMMEALTNASSMAHNYFNVWLSMGIGSAVDAPLKICESFQDARMAFAMADREHPIVNCNQATPEAHKNSFNISVFKNDITQAFEEFDTDVLYDTLTQIMDVFASNPMRYLQAIDGACNILYLAISLLPEGETTLSEIFADYSDGYRSIYRLGNVEQVLDWMKTLRDGLCETLKSKKVTYKEHVITNVKKYIQSHIEERLTLNDVAGIFGLSPNYLSVLFKKTCDIGFSEYITQMKISKAKTLLLEQDMKIYEVANELGFESAFYFSKVFKKVEGISPREYVQQKTNS</sequence>